<dbReference type="FunFam" id="3.30.420.40:FF:000058">
    <property type="entry name" value="Putative actin-related protein 5"/>
    <property type="match status" value="1"/>
</dbReference>
<dbReference type="InterPro" id="IPR004000">
    <property type="entry name" value="Actin"/>
</dbReference>
<dbReference type="GO" id="GO:0005524">
    <property type="term" value="F:ATP binding"/>
    <property type="evidence" value="ECO:0007669"/>
    <property type="project" value="UniProtKB-KW"/>
</dbReference>
<dbReference type="GeneID" id="94434381"/>
<evidence type="ECO:0000256" key="6">
    <source>
        <dbReference type="RuleBase" id="RU000487"/>
    </source>
</evidence>
<sequence>MVVEKDAMEDLWESVLNKYIPGETEDTVYLLTCPVLASIAVREWIFEVFFEKFKCRYMALLQPGPLSLFSSGGAITGALSQILGASPCFDRLTHFHTPVVTERMKHELCCVAIPDLQTKLQQPDTSGFEERAFQLPDGSVIELDQRVRFGPAELLFDDSVPITTSLDTGDVSPSLLSEVRPFETIQSLVHAAITATDPEYQEEMQKNIVLAGGSSLIRNLPERLHGELVCLDPREKDPFSIVTDSQRRYSAWVGGSMLASLGTFEKFCVTREEYDDGNRSLGAMIHERNMGR</sequence>
<evidence type="ECO:0000256" key="1">
    <source>
        <dbReference type="ARBA" id="ARBA00006752"/>
    </source>
</evidence>
<keyword evidence="3" id="KW-0378">Hydrolase</keyword>
<dbReference type="Gene3D" id="3.90.640.10">
    <property type="entry name" value="Actin, Chain A, domain 4"/>
    <property type="match status" value="1"/>
</dbReference>
<comment type="caution">
    <text evidence="7">The sequence shown here is derived from an EMBL/GenBank/DDBJ whole genome shotgun (WGS) entry which is preliminary data.</text>
</comment>
<dbReference type="VEuPathDB" id="ToxoDB:CSUI_011069"/>
<dbReference type="AlphaFoldDB" id="A0A2C6KCW8"/>
<dbReference type="Gene3D" id="3.30.420.40">
    <property type="match status" value="3"/>
</dbReference>
<comment type="similarity">
    <text evidence="1 6">Belongs to the actin family.</text>
</comment>
<dbReference type="Pfam" id="PF00022">
    <property type="entry name" value="Actin"/>
    <property type="match status" value="2"/>
</dbReference>
<dbReference type="PANTHER" id="PTHR11937">
    <property type="entry name" value="ACTIN"/>
    <property type="match status" value="1"/>
</dbReference>
<dbReference type="SMART" id="SM00268">
    <property type="entry name" value="ACTIN"/>
    <property type="match status" value="1"/>
</dbReference>
<dbReference type="SUPFAM" id="SSF53067">
    <property type="entry name" value="Actin-like ATPase domain"/>
    <property type="match status" value="2"/>
</dbReference>
<evidence type="ECO:0000256" key="5">
    <source>
        <dbReference type="ARBA" id="ARBA00049360"/>
    </source>
</evidence>
<gene>
    <name evidence="7" type="ORF">CSUI_011069</name>
</gene>
<dbReference type="RefSeq" id="XP_067916853.1">
    <property type="nucleotide sequence ID" value="XM_068071170.1"/>
</dbReference>
<organism evidence="7 8">
    <name type="scientific">Cystoisospora suis</name>
    <dbReference type="NCBI Taxonomy" id="483139"/>
    <lineage>
        <taxon>Eukaryota</taxon>
        <taxon>Sar</taxon>
        <taxon>Alveolata</taxon>
        <taxon>Apicomplexa</taxon>
        <taxon>Conoidasida</taxon>
        <taxon>Coccidia</taxon>
        <taxon>Eucoccidiorida</taxon>
        <taxon>Eimeriorina</taxon>
        <taxon>Sarcocystidae</taxon>
        <taxon>Cystoisospora</taxon>
    </lineage>
</organism>
<accession>A0A2C6KCW8</accession>
<dbReference type="CDD" id="cd10169">
    <property type="entry name" value="ASKHA_NBD_actin-like"/>
    <property type="match status" value="1"/>
</dbReference>
<proteinExistence type="inferred from homology"/>
<dbReference type="GO" id="GO:0016787">
    <property type="term" value="F:hydrolase activity"/>
    <property type="evidence" value="ECO:0007669"/>
    <property type="project" value="UniProtKB-KW"/>
</dbReference>
<comment type="catalytic activity">
    <reaction evidence="5">
        <text>ATP + H2O = ADP + phosphate + H(+)</text>
        <dbReference type="Rhea" id="RHEA:13065"/>
        <dbReference type="ChEBI" id="CHEBI:15377"/>
        <dbReference type="ChEBI" id="CHEBI:15378"/>
        <dbReference type="ChEBI" id="CHEBI:30616"/>
        <dbReference type="ChEBI" id="CHEBI:43474"/>
        <dbReference type="ChEBI" id="CHEBI:456216"/>
    </reaction>
</comment>
<evidence type="ECO:0000256" key="3">
    <source>
        <dbReference type="ARBA" id="ARBA00022801"/>
    </source>
</evidence>
<keyword evidence="4" id="KW-0067">ATP-binding</keyword>
<reference evidence="7 8" key="1">
    <citation type="journal article" date="2017" name="Int. J. Parasitol.">
        <title>The genome of the protozoan parasite Cystoisospora suis and a reverse vaccinology approach to identify vaccine candidates.</title>
        <authorList>
            <person name="Palmieri N."/>
            <person name="Shrestha A."/>
            <person name="Ruttkowski B."/>
            <person name="Beck T."/>
            <person name="Vogl C."/>
            <person name="Tomley F."/>
            <person name="Blake D.P."/>
            <person name="Joachim A."/>
        </authorList>
    </citation>
    <scope>NUCLEOTIDE SEQUENCE [LARGE SCALE GENOMIC DNA]</scope>
    <source>
        <strain evidence="7 8">Wien I</strain>
    </source>
</reference>
<dbReference type="EMBL" id="MIGC01009492">
    <property type="protein sequence ID" value="PHJ15119.1"/>
    <property type="molecule type" value="Genomic_DNA"/>
</dbReference>
<protein>
    <submittedName>
        <fullName evidence="7">Actin-like protein alp7</fullName>
    </submittedName>
</protein>
<dbReference type="OrthoDB" id="5132116at2759"/>
<evidence type="ECO:0000256" key="4">
    <source>
        <dbReference type="ARBA" id="ARBA00022840"/>
    </source>
</evidence>
<dbReference type="Proteomes" id="UP000221165">
    <property type="component" value="Unassembled WGS sequence"/>
</dbReference>
<evidence type="ECO:0000313" key="7">
    <source>
        <dbReference type="EMBL" id="PHJ15119.1"/>
    </source>
</evidence>
<evidence type="ECO:0000256" key="2">
    <source>
        <dbReference type="ARBA" id="ARBA00022741"/>
    </source>
</evidence>
<dbReference type="InterPro" id="IPR043129">
    <property type="entry name" value="ATPase_NBD"/>
</dbReference>
<keyword evidence="2" id="KW-0547">Nucleotide-binding</keyword>
<keyword evidence="8" id="KW-1185">Reference proteome</keyword>
<name>A0A2C6KCW8_9APIC</name>
<evidence type="ECO:0000313" key="8">
    <source>
        <dbReference type="Proteomes" id="UP000221165"/>
    </source>
</evidence>